<evidence type="ECO:0000313" key="3">
    <source>
        <dbReference type="Proteomes" id="UP000609531"/>
    </source>
</evidence>
<dbReference type="PANTHER" id="PTHR42782:SF4">
    <property type="entry name" value="DUF455 DOMAIN-CONTAINING PROTEIN"/>
    <property type="match status" value="1"/>
</dbReference>
<dbReference type="Pfam" id="PF04305">
    <property type="entry name" value="DUF455"/>
    <property type="match status" value="1"/>
</dbReference>
<reference evidence="2" key="1">
    <citation type="submission" date="2020-12" db="EMBL/GenBank/DDBJ databases">
        <title>Bacterial taxonomy.</title>
        <authorList>
            <person name="Pan X."/>
        </authorList>
    </citation>
    <scope>NUCLEOTIDE SEQUENCE</scope>
    <source>
        <strain evidence="2">B2012</strain>
    </source>
</reference>
<proteinExistence type="predicted"/>
<name>A0A934MC22_9HYPH</name>
<evidence type="ECO:0000256" key="1">
    <source>
        <dbReference type="SAM" id="MobiDB-lite"/>
    </source>
</evidence>
<organism evidence="2 3">
    <name type="scientific">Acuticoccus mangrovi</name>
    <dbReference type="NCBI Taxonomy" id="2796142"/>
    <lineage>
        <taxon>Bacteria</taxon>
        <taxon>Pseudomonadati</taxon>
        <taxon>Pseudomonadota</taxon>
        <taxon>Alphaproteobacteria</taxon>
        <taxon>Hyphomicrobiales</taxon>
        <taxon>Amorphaceae</taxon>
        <taxon>Acuticoccus</taxon>
    </lineage>
</organism>
<protein>
    <submittedName>
        <fullName evidence="2">Ferritin-like domain-containing protein</fullName>
    </submittedName>
</protein>
<gene>
    <name evidence="2" type="ORF">JCR33_03790</name>
</gene>
<dbReference type="AlphaFoldDB" id="A0A934MC22"/>
<dbReference type="PIRSF" id="PIRSF012318">
    <property type="entry name" value="UCP012318"/>
    <property type="match status" value="1"/>
</dbReference>
<dbReference type="CDD" id="cd00657">
    <property type="entry name" value="Ferritin_like"/>
    <property type="match status" value="1"/>
</dbReference>
<dbReference type="InterPro" id="IPR007402">
    <property type="entry name" value="DUF455"/>
</dbReference>
<comment type="caution">
    <text evidence="2">The sequence shown here is derived from an EMBL/GenBank/DDBJ whole genome shotgun (WGS) entry which is preliminary data.</text>
</comment>
<sequence>MTEPAARPYASLRDAAALIVGTADPVEKARLTALAREAWMGRTLSLTRPTLDRAMPNRPGRPPRPELLPPRAMPRRSLGGAKGRIAFLHAIAHIELNAMDLAWDIVGRFAGEGMPRSFFDQWTRVASEEALHFGLLCDRLAEHGAAYGDLPAHDGLWQAAEATGGDLAARLAVVPLVLEARGLDVTPSMIATFEEMGDEESAAVLKRIYEDEKGHVYVGAAWFRYLCDRAGQRAEPAFHRLVRTHFRGALKPPFNDRARSAACLTPGFYRPLEVVRT</sequence>
<evidence type="ECO:0000313" key="2">
    <source>
        <dbReference type="EMBL" id="MBJ3774792.1"/>
    </source>
</evidence>
<feature type="compositionally biased region" description="Pro residues" evidence="1">
    <location>
        <begin position="59"/>
        <end position="72"/>
    </location>
</feature>
<dbReference type="SUPFAM" id="SSF47240">
    <property type="entry name" value="Ferritin-like"/>
    <property type="match status" value="1"/>
</dbReference>
<keyword evidence="3" id="KW-1185">Reference proteome</keyword>
<feature type="region of interest" description="Disordered" evidence="1">
    <location>
        <begin position="50"/>
        <end position="74"/>
    </location>
</feature>
<dbReference type="RefSeq" id="WP_198880687.1">
    <property type="nucleotide sequence ID" value="NZ_JAEKJA010000002.1"/>
</dbReference>
<dbReference type="EMBL" id="JAEKJA010000002">
    <property type="protein sequence ID" value="MBJ3774792.1"/>
    <property type="molecule type" value="Genomic_DNA"/>
</dbReference>
<dbReference type="InterPro" id="IPR011197">
    <property type="entry name" value="UCP012318"/>
</dbReference>
<dbReference type="Proteomes" id="UP000609531">
    <property type="component" value="Unassembled WGS sequence"/>
</dbReference>
<accession>A0A934MC22</accession>
<dbReference type="PANTHER" id="PTHR42782">
    <property type="entry name" value="SI:CH73-314G15.3"/>
    <property type="match status" value="1"/>
</dbReference>
<dbReference type="InterPro" id="IPR009078">
    <property type="entry name" value="Ferritin-like_SF"/>
</dbReference>